<gene>
    <name evidence="2" type="ORF">SADO_06237</name>
</gene>
<dbReference type="InterPro" id="IPR046252">
    <property type="entry name" value="DUF6285"/>
</dbReference>
<name>A0ABV2AZT8_9GAMM</name>
<proteinExistence type="predicted"/>
<organism evidence="2 3">
    <name type="scientific">Salinisphaera dokdonensis CL-ES53</name>
    <dbReference type="NCBI Taxonomy" id="1304272"/>
    <lineage>
        <taxon>Bacteria</taxon>
        <taxon>Pseudomonadati</taxon>
        <taxon>Pseudomonadota</taxon>
        <taxon>Gammaproteobacteria</taxon>
        <taxon>Salinisphaerales</taxon>
        <taxon>Salinisphaeraceae</taxon>
        <taxon>Salinisphaera</taxon>
    </lineage>
</organism>
<dbReference type="EMBL" id="APND01000002">
    <property type="protein sequence ID" value="MES1928830.1"/>
    <property type="molecule type" value="Genomic_DNA"/>
</dbReference>
<feature type="domain" description="DUF6285" evidence="1">
    <location>
        <begin position="24"/>
        <end position="114"/>
    </location>
</feature>
<evidence type="ECO:0000313" key="3">
    <source>
        <dbReference type="Proteomes" id="UP001460888"/>
    </source>
</evidence>
<accession>A0ABV2AZT8</accession>
<evidence type="ECO:0000259" key="1">
    <source>
        <dbReference type="Pfam" id="PF19802"/>
    </source>
</evidence>
<dbReference type="Pfam" id="PF19802">
    <property type="entry name" value="DUF6285"/>
    <property type="match status" value="1"/>
</dbReference>
<sequence>MQDTPRDTELLAAVAEFLRRDVVPALDGSLQFQTRVAANVVDRVLRELEQPAAQAEEEQQRLESLLHLGGDIPTLTQVLCDRIAAGEITIKTPGLTDFLWWVTRNKLRVDQPRYAGYRRALERSPADAPPDA</sequence>
<protein>
    <recommendedName>
        <fullName evidence="1">DUF6285 domain-containing protein</fullName>
    </recommendedName>
</protein>
<reference evidence="2 3" key="1">
    <citation type="submission" date="2013-03" db="EMBL/GenBank/DDBJ databases">
        <title>Salinisphaera dokdonensis CL-ES53 Genome Sequencing.</title>
        <authorList>
            <person name="Li C."/>
            <person name="Lai Q."/>
            <person name="Shao Z."/>
        </authorList>
    </citation>
    <scope>NUCLEOTIDE SEQUENCE [LARGE SCALE GENOMIC DNA]</scope>
    <source>
        <strain evidence="2 3">CL-ES53</strain>
    </source>
</reference>
<keyword evidence="3" id="KW-1185">Reference proteome</keyword>
<dbReference type="Proteomes" id="UP001460888">
    <property type="component" value="Unassembled WGS sequence"/>
</dbReference>
<evidence type="ECO:0000313" key="2">
    <source>
        <dbReference type="EMBL" id="MES1928830.1"/>
    </source>
</evidence>
<comment type="caution">
    <text evidence="2">The sequence shown here is derived from an EMBL/GenBank/DDBJ whole genome shotgun (WGS) entry which is preliminary data.</text>
</comment>
<dbReference type="RefSeq" id="WP_353110200.1">
    <property type="nucleotide sequence ID" value="NZ_APND01000002.1"/>
</dbReference>